<gene>
    <name evidence="2" type="ORF">A3A93_03890</name>
</gene>
<proteinExistence type="predicted"/>
<evidence type="ECO:0000313" key="3">
    <source>
        <dbReference type="Proteomes" id="UP000177141"/>
    </source>
</evidence>
<accession>A0A1F7IZ13</accession>
<name>A0A1F7IZ13_9BACT</name>
<dbReference type="AlphaFoldDB" id="A0A1F7IZ13"/>
<comment type="caution">
    <text evidence="2">The sequence shown here is derived from an EMBL/GenBank/DDBJ whole genome shotgun (WGS) entry which is preliminary data.</text>
</comment>
<evidence type="ECO:0000313" key="2">
    <source>
        <dbReference type="EMBL" id="OGK48581.1"/>
    </source>
</evidence>
<dbReference type="STRING" id="1802061.A3A93_03890"/>
<feature type="transmembrane region" description="Helical" evidence="1">
    <location>
        <begin position="20"/>
        <end position="40"/>
    </location>
</feature>
<keyword evidence="1" id="KW-0472">Membrane</keyword>
<keyword evidence="1" id="KW-0812">Transmembrane</keyword>
<protein>
    <submittedName>
        <fullName evidence="2">Uncharacterized protein</fullName>
    </submittedName>
</protein>
<evidence type="ECO:0000256" key="1">
    <source>
        <dbReference type="SAM" id="Phobius"/>
    </source>
</evidence>
<reference evidence="2 3" key="1">
    <citation type="journal article" date="2016" name="Nat. Commun.">
        <title>Thousands of microbial genomes shed light on interconnected biogeochemical processes in an aquifer system.</title>
        <authorList>
            <person name="Anantharaman K."/>
            <person name="Brown C.T."/>
            <person name="Hug L.A."/>
            <person name="Sharon I."/>
            <person name="Castelle C.J."/>
            <person name="Probst A.J."/>
            <person name="Thomas B.C."/>
            <person name="Singh A."/>
            <person name="Wilkins M.J."/>
            <person name="Karaoz U."/>
            <person name="Brodie E.L."/>
            <person name="Williams K.H."/>
            <person name="Hubbard S.S."/>
            <person name="Banfield J.F."/>
        </authorList>
    </citation>
    <scope>NUCLEOTIDE SEQUENCE [LARGE SCALE GENOMIC DNA]</scope>
</reference>
<sequence length="275" mass="31565">MKKILKLTRRAWKIAADNYFISIFITIVAFVGFVSVFKLFTAKGEEVYATVKVSQGLWWANTLNPPLWMIQNLKKGDTEKSLTGSSVAEILEVRYYPAQNQSIQTGQYSTFLTVKLTVDYSNRRGTYTFKRSTISVGSPIDFEFANAQLSGTVISLSNKAPKNQYVYKTVTLYKRFVDSREYEAIQIGDKYFDGEDEVIKIIDKSVLPISQVYIQGRNIGFDDDLFDVEMKVMMKLKQVGNNLMYNDENIIKIGRGINFETSGYYFDGYRILRIE</sequence>
<dbReference type="EMBL" id="MGAL01000013">
    <property type="protein sequence ID" value="OGK48581.1"/>
    <property type="molecule type" value="Genomic_DNA"/>
</dbReference>
<organism evidence="2 3">
    <name type="scientific">Candidatus Roizmanbacteria bacterium RIFCSPLOWO2_01_FULL_38_12</name>
    <dbReference type="NCBI Taxonomy" id="1802061"/>
    <lineage>
        <taxon>Bacteria</taxon>
        <taxon>Candidatus Roizmaniibacteriota</taxon>
    </lineage>
</organism>
<dbReference type="Proteomes" id="UP000177141">
    <property type="component" value="Unassembled WGS sequence"/>
</dbReference>
<keyword evidence="1" id="KW-1133">Transmembrane helix</keyword>